<dbReference type="InterPro" id="IPR003838">
    <property type="entry name" value="ABC3_permease_C"/>
</dbReference>
<evidence type="ECO:0000256" key="2">
    <source>
        <dbReference type="ARBA" id="ARBA00022475"/>
    </source>
</evidence>
<dbReference type="Pfam" id="PF12704">
    <property type="entry name" value="MacB_PCD"/>
    <property type="match status" value="2"/>
</dbReference>
<protein>
    <submittedName>
        <fullName evidence="9">ABC transporter permease</fullName>
    </submittedName>
</protein>
<keyword evidence="10" id="KW-1185">Reference proteome</keyword>
<evidence type="ECO:0000313" key="10">
    <source>
        <dbReference type="Proteomes" id="UP000645390"/>
    </source>
</evidence>
<organism evidence="9 10">
    <name type="scientific">Pedobacter mendelii</name>
    <dbReference type="NCBI Taxonomy" id="1908240"/>
    <lineage>
        <taxon>Bacteria</taxon>
        <taxon>Pseudomonadati</taxon>
        <taxon>Bacteroidota</taxon>
        <taxon>Sphingobacteriia</taxon>
        <taxon>Sphingobacteriales</taxon>
        <taxon>Sphingobacteriaceae</taxon>
        <taxon>Pedobacter</taxon>
    </lineage>
</organism>
<evidence type="ECO:0000256" key="6">
    <source>
        <dbReference type="SAM" id="Phobius"/>
    </source>
</evidence>
<evidence type="ECO:0000256" key="4">
    <source>
        <dbReference type="ARBA" id="ARBA00022989"/>
    </source>
</evidence>
<dbReference type="EMBL" id="BMDJ01000002">
    <property type="protein sequence ID" value="GGI23527.1"/>
    <property type="molecule type" value="Genomic_DNA"/>
</dbReference>
<dbReference type="PANTHER" id="PTHR30572">
    <property type="entry name" value="MEMBRANE COMPONENT OF TRANSPORTER-RELATED"/>
    <property type="match status" value="1"/>
</dbReference>
<feature type="transmembrane region" description="Helical" evidence="6">
    <location>
        <begin position="680"/>
        <end position="704"/>
    </location>
</feature>
<proteinExistence type="predicted"/>
<keyword evidence="4 6" id="KW-1133">Transmembrane helix</keyword>
<dbReference type="Pfam" id="PF02687">
    <property type="entry name" value="FtsX"/>
    <property type="match status" value="2"/>
</dbReference>
<evidence type="ECO:0000259" key="7">
    <source>
        <dbReference type="Pfam" id="PF02687"/>
    </source>
</evidence>
<dbReference type="InterPro" id="IPR050250">
    <property type="entry name" value="Macrolide_Exporter_MacB"/>
</dbReference>
<reference evidence="10" key="1">
    <citation type="journal article" date="2019" name="Int. J. Syst. Evol. Microbiol.">
        <title>The Global Catalogue of Microorganisms (GCM) 10K type strain sequencing project: providing services to taxonomists for standard genome sequencing and annotation.</title>
        <authorList>
            <consortium name="The Broad Institute Genomics Platform"/>
            <consortium name="The Broad Institute Genome Sequencing Center for Infectious Disease"/>
            <person name="Wu L."/>
            <person name="Ma J."/>
        </authorList>
    </citation>
    <scope>NUCLEOTIDE SEQUENCE [LARGE SCALE GENOMIC DNA]</scope>
    <source>
        <strain evidence="10">CCM 8939</strain>
    </source>
</reference>
<comment type="caution">
    <text evidence="9">The sequence shown here is derived from an EMBL/GenBank/DDBJ whole genome shotgun (WGS) entry which is preliminary data.</text>
</comment>
<comment type="subcellular location">
    <subcellularLocation>
        <location evidence="1">Cell membrane</location>
        <topology evidence="1">Multi-pass membrane protein</topology>
    </subcellularLocation>
</comment>
<feature type="domain" description="ABC3 transporter permease C-terminal" evidence="7">
    <location>
        <begin position="303"/>
        <end position="421"/>
    </location>
</feature>
<name>A0ABQ2BGU0_9SPHI</name>
<feature type="transmembrane region" description="Helical" evidence="6">
    <location>
        <begin position="20"/>
        <end position="41"/>
    </location>
</feature>
<sequence>MFKLNLKIAWRNLFKNKVYAAINIGGLAIGLTAFVLLILFVNHETSYDKWSPDLKNIYQLREYHDYSTPDNQPHWMQVNDSRMAALVRDKIPQFKYVTRIDQDWGDGFSVKLANADPAIVDHFRDTDSLFFKVFPYQFLQGDRFTAINKPNTIVLKQSLAVKLFGTVKVLNKTIKLLMWRDDPGTLMTITGVVADVNMPESVKFNAIIHTGNIDKDPEQINNFRHCEIYASASGKIDITQVNRTLHKIYVDYKKASFVKRKITYADYYKNGKKPGLKIIPLQKVYATPSFDVSWVDRIKPIVAISIFLLLVSVINFVNLATAQSVQRAKEVGVKKVLGAYKKQLVTQFLLESALQTLAALFICIILVEVLLPVFSNHFDVKLSFWRSEQLLNISFQLLGLFVLITFMAGFYPAWILSKYNPVKVLKGNYESGFKGIAMRNGLVVLQFIIAVTLIIGIGVMYQQTNFVANKDLGFNRDKLVNISTYYRDGDLIGERIKKITGVKYVATTTQLMGNTFNVPSEITYNNQEHSVNTVTVTMDALPALGVQVLSGRIFSLEYKKDTVNTAVLNETAAKLLGKNLVGKQFKEGENSFQIVGVIKDYNNEGFDKAVLPTVYRVTHLGGMASTNNLLVRFDSDNYKPALMAVEAEWKKIYPDFPMIYTSVEDAFQKSMEATHKQMQIIVLFSVISVVLSLLGLFALSTFMAKRRTKEIAIRKILGASNLEIINMLNRSFLILVILANLISWPIAFIITKKWLGGFAYRIDMPFWPFAIATITSVIIAVFTVSLQARKAAVNNPVDALKYE</sequence>
<evidence type="ECO:0000256" key="5">
    <source>
        <dbReference type="ARBA" id="ARBA00023136"/>
    </source>
</evidence>
<dbReference type="RefSeq" id="WP_188411980.1">
    <property type="nucleotide sequence ID" value="NZ_BMDJ01000002.1"/>
</dbReference>
<feature type="transmembrane region" description="Helical" evidence="6">
    <location>
        <begin position="393"/>
        <end position="416"/>
    </location>
</feature>
<evidence type="ECO:0000256" key="3">
    <source>
        <dbReference type="ARBA" id="ARBA00022692"/>
    </source>
</evidence>
<feature type="transmembrane region" description="Helical" evidence="6">
    <location>
        <begin position="766"/>
        <end position="786"/>
    </location>
</feature>
<evidence type="ECO:0000259" key="8">
    <source>
        <dbReference type="Pfam" id="PF12704"/>
    </source>
</evidence>
<feature type="transmembrane region" description="Helical" evidence="6">
    <location>
        <begin position="301"/>
        <end position="320"/>
    </location>
</feature>
<keyword evidence="3 6" id="KW-0812">Transmembrane</keyword>
<feature type="domain" description="MacB-like periplasmic core" evidence="8">
    <location>
        <begin position="21"/>
        <end position="245"/>
    </location>
</feature>
<accession>A0ABQ2BGU0</accession>
<feature type="transmembrane region" description="Helical" evidence="6">
    <location>
        <begin position="732"/>
        <end position="751"/>
    </location>
</feature>
<keyword evidence="5 6" id="KW-0472">Membrane</keyword>
<feature type="transmembrane region" description="Helical" evidence="6">
    <location>
        <begin position="348"/>
        <end position="373"/>
    </location>
</feature>
<feature type="transmembrane region" description="Helical" evidence="6">
    <location>
        <begin position="437"/>
        <end position="461"/>
    </location>
</feature>
<gene>
    <name evidence="9" type="ORF">GCM10008119_08090</name>
</gene>
<evidence type="ECO:0000313" key="9">
    <source>
        <dbReference type="EMBL" id="GGI23527.1"/>
    </source>
</evidence>
<evidence type="ECO:0000256" key="1">
    <source>
        <dbReference type="ARBA" id="ARBA00004651"/>
    </source>
</evidence>
<keyword evidence="2" id="KW-1003">Cell membrane</keyword>
<feature type="domain" description="MacB-like periplasmic core" evidence="8">
    <location>
        <begin position="445"/>
        <end position="637"/>
    </location>
</feature>
<dbReference type="PANTHER" id="PTHR30572:SF18">
    <property type="entry name" value="ABC-TYPE MACROLIDE FAMILY EXPORT SYSTEM PERMEASE COMPONENT 2"/>
    <property type="match status" value="1"/>
</dbReference>
<dbReference type="InterPro" id="IPR025857">
    <property type="entry name" value="MacB_PCD"/>
</dbReference>
<feature type="domain" description="ABC3 transporter permease C-terminal" evidence="7">
    <location>
        <begin position="683"/>
        <end position="792"/>
    </location>
</feature>
<dbReference type="Proteomes" id="UP000645390">
    <property type="component" value="Unassembled WGS sequence"/>
</dbReference>